<dbReference type="AlphaFoldDB" id="A0A2T0PZM8"/>
<comment type="caution">
    <text evidence="4">The sequence shown here is derived from an EMBL/GenBank/DDBJ whole genome shotgun (WGS) entry which is preliminary data.</text>
</comment>
<evidence type="ECO:0000313" key="5">
    <source>
        <dbReference type="Proteomes" id="UP000237846"/>
    </source>
</evidence>
<dbReference type="EMBL" id="PVZC01000006">
    <property type="protein sequence ID" value="PRX97000.1"/>
    <property type="molecule type" value="Genomic_DNA"/>
</dbReference>
<keyword evidence="2" id="KW-0732">Signal</keyword>
<evidence type="ECO:0000259" key="3">
    <source>
        <dbReference type="Pfam" id="PF12680"/>
    </source>
</evidence>
<protein>
    <submittedName>
        <fullName evidence="4">Uncharacterized protein (TIGR02246 family)</fullName>
    </submittedName>
</protein>
<evidence type="ECO:0000256" key="2">
    <source>
        <dbReference type="SAM" id="SignalP"/>
    </source>
</evidence>
<reference evidence="4 5" key="1">
    <citation type="submission" date="2018-03" db="EMBL/GenBank/DDBJ databases">
        <title>Genomic Encyclopedia of Archaeal and Bacterial Type Strains, Phase II (KMG-II): from individual species to whole genera.</title>
        <authorList>
            <person name="Goeker M."/>
        </authorList>
    </citation>
    <scope>NUCLEOTIDE SEQUENCE [LARGE SCALE GENOMIC DNA]</scope>
    <source>
        <strain evidence="4 5">DSM 45601</strain>
    </source>
</reference>
<dbReference type="Gene3D" id="3.10.450.50">
    <property type="match status" value="1"/>
</dbReference>
<dbReference type="InterPro" id="IPR032710">
    <property type="entry name" value="NTF2-like_dom_sf"/>
</dbReference>
<feature type="chain" id="PRO_5015678755" evidence="2">
    <location>
        <begin position="30"/>
        <end position="168"/>
    </location>
</feature>
<dbReference type="Pfam" id="PF12680">
    <property type="entry name" value="SnoaL_2"/>
    <property type="match status" value="1"/>
</dbReference>
<dbReference type="Proteomes" id="UP000237846">
    <property type="component" value="Unassembled WGS sequence"/>
</dbReference>
<evidence type="ECO:0000313" key="4">
    <source>
        <dbReference type="EMBL" id="PRX97000.1"/>
    </source>
</evidence>
<dbReference type="InterPro" id="IPR037401">
    <property type="entry name" value="SnoaL-like"/>
</dbReference>
<proteinExistence type="predicted"/>
<dbReference type="RefSeq" id="WP_106248609.1">
    <property type="nucleotide sequence ID" value="NZ_PVZC01000006.1"/>
</dbReference>
<feature type="region of interest" description="Disordered" evidence="1">
    <location>
        <begin position="31"/>
        <end position="53"/>
    </location>
</feature>
<dbReference type="SUPFAM" id="SSF54427">
    <property type="entry name" value="NTF2-like"/>
    <property type="match status" value="1"/>
</dbReference>
<organism evidence="4 5">
    <name type="scientific">Allonocardiopsis opalescens</name>
    <dbReference type="NCBI Taxonomy" id="1144618"/>
    <lineage>
        <taxon>Bacteria</taxon>
        <taxon>Bacillati</taxon>
        <taxon>Actinomycetota</taxon>
        <taxon>Actinomycetes</taxon>
        <taxon>Streptosporangiales</taxon>
        <taxon>Allonocardiopsis</taxon>
    </lineage>
</organism>
<name>A0A2T0PZM8_9ACTN</name>
<evidence type="ECO:0000256" key="1">
    <source>
        <dbReference type="SAM" id="MobiDB-lite"/>
    </source>
</evidence>
<dbReference type="OrthoDB" id="3699459at2"/>
<gene>
    <name evidence="4" type="ORF">CLV72_10635</name>
</gene>
<feature type="domain" description="SnoaL-like" evidence="3">
    <location>
        <begin position="62"/>
        <end position="156"/>
    </location>
</feature>
<sequence>MAILDQNRFAAFAAAALLVIASSACTAQAGESQPAAQPSTSAVAAEAADERTPEQIEAETVVAEFEEASNTHDAEAIAALIAEDAQWYTVGRIFSGREEIMADFLQPELIEVEGRLDVAQSYWDGYRVQVDYMWTSATESNIGLHYAYLVEDGVITDVVEYLNCVDCE</sequence>
<accession>A0A2T0PZM8</accession>
<keyword evidence="5" id="KW-1185">Reference proteome</keyword>
<feature type="compositionally biased region" description="Polar residues" evidence="1">
    <location>
        <begin position="31"/>
        <end position="42"/>
    </location>
</feature>
<feature type="signal peptide" evidence="2">
    <location>
        <begin position="1"/>
        <end position="29"/>
    </location>
</feature>